<dbReference type="GO" id="GO:0000139">
    <property type="term" value="C:Golgi membrane"/>
    <property type="evidence" value="ECO:0007669"/>
    <property type="project" value="UniProtKB-SubCell"/>
</dbReference>
<evidence type="ECO:0000313" key="15">
    <source>
        <dbReference type="Proteomes" id="UP000186698"/>
    </source>
</evidence>
<comment type="cofactor">
    <cofactor evidence="12">
        <name>Mn(2+)</name>
        <dbReference type="ChEBI" id="CHEBI:29035"/>
    </cofactor>
</comment>
<dbReference type="Pfam" id="PF02709">
    <property type="entry name" value="Glyco_transf_7C"/>
    <property type="match status" value="1"/>
</dbReference>
<dbReference type="PRINTS" id="PR02050">
    <property type="entry name" value="B14GALTRFASE"/>
</dbReference>
<dbReference type="GO" id="GO:0006487">
    <property type="term" value="P:protein N-linked glycosylation"/>
    <property type="evidence" value="ECO:0000318"/>
    <property type="project" value="GO_Central"/>
</dbReference>
<evidence type="ECO:0000256" key="2">
    <source>
        <dbReference type="ARBA" id="ARBA00004922"/>
    </source>
</evidence>
<evidence type="ECO:0000259" key="13">
    <source>
        <dbReference type="Pfam" id="PF02709"/>
    </source>
</evidence>
<dbReference type="InterPro" id="IPR027995">
    <property type="entry name" value="Galactosyl_T_N"/>
</dbReference>
<dbReference type="OMA" id="NDRIMYD"/>
<keyword evidence="9" id="KW-0472">Membrane</keyword>
<gene>
    <name evidence="16" type="primary">LOC108712940</name>
</gene>
<dbReference type="UniPathway" id="UPA00378"/>
<dbReference type="GO" id="GO:0005794">
    <property type="term" value="C:Golgi apparatus"/>
    <property type="evidence" value="ECO:0000318"/>
    <property type="project" value="GO_Central"/>
</dbReference>
<dbReference type="InterPro" id="IPR003859">
    <property type="entry name" value="Galactosyl_T"/>
</dbReference>
<dbReference type="Gene3D" id="3.90.550.10">
    <property type="entry name" value="Spore Coat Polysaccharide Biosynthesis Protein SpsA, Chain A"/>
    <property type="match status" value="1"/>
</dbReference>
<dbReference type="Bgee" id="108712940">
    <property type="expression patterns" value="Expressed in stomach and 17 other cell types or tissues"/>
</dbReference>
<feature type="domain" description="Galactosyltransferase N-terminal" evidence="14">
    <location>
        <begin position="86"/>
        <end position="218"/>
    </location>
</feature>
<sequence>MLSSIKTMFLILAVTFLLGFTFFYMKSPVFQEIYLDKLNYKMQHKKPIFQRIYPDSQPVEFKNESWRLMNKFPQLSSDQDKNLPECPEIPPDLGPLDIRVVYNTSLPMIISQNPNIRPGGRSRPQHCMAQQKVAIIIPFRNREAHLKTWLYYMHPFLQRQQADYGVYVVEQMEDTVFNRAKLMNVGYATASKDYDYSCFIFSDVDIIPMDGRNLYRCSTNPRHMANSVDKFNFKLPYNDIFGGVVAFKKEHFIKVNGFSNVFWGWGGEDDELFQRVVAVGLKVDRPDQTIARSRMISHKRDPGNERNGKSFPLIRKAYKRLHQDGLSSLNYTIISITSHKLYTKVTVDIGDGEDASLEAN</sequence>
<keyword evidence="5 12" id="KW-0808">Transferase</keyword>
<dbReference type="GO" id="GO:0032580">
    <property type="term" value="C:Golgi cisterna membrane"/>
    <property type="evidence" value="ECO:0007669"/>
    <property type="project" value="UniProtKB-UniRule"/>
</dbReference>
<evidence type="ECO:0000313" key="16">
    <source>
        <dbReference type="RefSeq" id="XP_018110972.1"/>
    </source>
</evidence>
<proteinExistence type="inferred from homology"/>
<comment type="function">
    <text evidence="12">Responsible for the synthesis of complex-type N-linked oligosaccharides in many glycoproteins as well as the carbohydrate moieties of glycolipids.</text>
</comment>
<keyword evidence="10 12" id="KW-0325">Glycoprotein</keyword>
<dbReference type="AlphaFoldDB" id="A0A1L8HWR0"/>
<dbReference type="GO" id="GO:0008092">
    <property type="term" value="F:cytoskeletal protein binding"/>
    <property type="evidence" value="ECO:0007669"/>
    <property type="project" value="TreeGrafter"/>
</dbReference>
<dbReference type="InterPro" id="IPR027791">
    <property type="entry name" value="Galactosyl_T_C"/>
</dbReference>
<dbReference type="PaxDb" id="8355-A0A1L8HWR0"/>
<evidence type="ECO:0000256" key="1">
    <source>
        <dbReference type="ARBA" id="ARBA00004323"/>
    </source>
</evidence>
<evidence type="ECO:0000256" key="8">
    <source>
        <dbReference type="ARBA" id="ARBA00022989"/>
    </source>
</evidence>
<dbReference type="STRING" id="8355.A0A1L8HWR0"/>
<evidence type="ECO:0000256" key="10">
    <source>
        <dbReference type="ARBA" id="ARBA00023180"/>
    </source>
</evidence>
<comment type="similarity">
    <text evidence="3 12">Belongs to the glycosyltransferase 7 family.</text>
</comment>
<evidence type="ECO:0000256" key="3">
    <source>
        <dbReference type="ARBA" id="ARBA00005735"/>
    </source>
</evidence>
<keyword evidence="12" id="KW-0479">Metal-binding</keyword>
<keyword evidence="4 12" id="KW-0328">Glycosyltransferase</keyword>
<dbReference type="GeneID" id="108712940"/>
<dbReference type="InterPro" id="IPR029044">
    <property type="entry name" value="Nucleotide-diphossugar_trans"/>
</dbReference>
<dbReference type="Proteomes" id="UP000186698">
    <property type="component" value="Chromosome 1L"/>
</dbReference>
<keyword evidence="11 12" id="KW-0464">Manganese</keyword>
<evidence type="ECO:0000256" key="4">
    <source>
        <dbReference type="ARBA" id="ARBA00022676"/>
    </source>
</evidence>
<keyword evidence="15" id="KW-1185">Reference proteome</keyword>
<reference evidence="16" key="1">
    <citation type="submission" date="2025-08" db="UniProtKB">
        <authorList>
            <consortium name="RefSeq"/>
        </authorList>
    </citation>
    <scope>IDENTIFICATION</scope>
    <source>
        <strain evidence="16">J_2021</strain>
        <tissue evidence="16">Erythrocytes</tissue>
    </source>
</reference>
<evidence type="ECO:0000256" key="9">
    <source>
        <dbReference type="ARBA" id="ARBA00023136"/>
    </source>
</evidence>
<evidence type="ECO:0000256" key="11">
    <source>
        <dbReference type="ARBA" id="ARBA00023211"/>
    </source>
</evidence>
<evidence type="ECO:0000256" key="6">
    <source>
        <dbReference type="ARBA" id="ARBA00022692"/>
    </source>
</evidence>
<dbReference type="OrthoDB" id="10016069at2759"/>
<evidence type="ECO:0000259" key="14">
    <source>
        <dbReference type="Pfam" id="PF13733"/>
    </source>
</evidence>
<dbReference type="CDD" id="cd00899">
    <property type="entry name" value="b4GalT"/>
    <property type="match status" value="1"/>
</dbReference>
<dbReference type="SUPFAM" id="SSF53448">
    <property type="entry name" value="Nucleotide-diphospho-sugar transferases"/>
    <property type="match status" value="1"/>
</dbReference>
<name>A0A1L8HWR0_XENLA</name>
<dbReference type="GO" id="GO:0005975">
    <property type="term" value="P:carbohydrate metabolic process"/>
    <property type="evidence" value="ECO:0007669"/>
    <property type="project" value="InterPro"/>
</dbReference>
<dbReference type="GO" id="GO:0003831">
    <property type="term" value="F:beta-N-acetylglucosaminylglycopeptide beta-1,4-galactosyltransferase activity"/>
    <property type="evidence" value="ECO:0000318"/>
    <property type="project" value="GO_Central"/>
</dbReference>
<dbReference type="EC" id="2.4.1.-" evidence="12"/>
<evidence type="ECO:0000256" key="7">
    <source>
        <dbReference type="ARBA" id="ARBA00022968"/>
    </source>
</evidence>
<dbReference type="PANTHER" id="PTHR19300">
    <property type="entry name" value="BETA-1,4-GALACTOSYLTRANSFERASE"/>
    <property type="match status" value="1"/>
</dbReference>
<comment type="pathway">
    <text evidence="2 12">Protein modification; protein glycosylation.</text>
</comment>
<keyword evidence="6" id="KW-0812">Transmembrane</keyword>
<protein>
    <recommendedName>
        <fullName evidence="12">Beta-1,4-galactosyltransferase</fullName>
        <shortName evidence="12">Beta-1,4-GalTase</shortName>
        <ecNumber evidence="12">2.4.1.-</ecNumber>
    </recommendedName>
</protein>
<accession>A0A1L8HWR0</accession>
<dbReference type="Pfam" id="PF13733">
    <property type="entry name" value="Glyco_transf_7N"/>
    <property type="match status" value="1"/>
</dbReference>
<evidence type="ECO:0000256" key="5">
    <source>
        <dbReference type="ARBA" id="ARBA00022679"/>
    </source>
</evidence>
<dbReference type="KEGG" id="xla:108712940"/>
<organism evidence="15 16">
    <name type="scientific">Xenopus laevis</name>
    <name type="common">African clawed frog</name>
    <dbReference type="NCBI Taxonomy" id="8355"/>
    <lineage>
        <taxon>Eukaryota</taxon>
        <taxon>Metazoa</taxon>
        <taxon>Chordata</taxon>
        <taxon>Craniata</taxon>
        <taxon>Vertebrata</taxon>
        <taxon>Euteleostomi</taxon>
        <taxon>Amphibia</taxon>
        <taxon>Batrachia</taxon>
        <taxon>Anura</taxon>
        <taxon>Pipoidea</taxon>
        <taxon>Pipidae</taxon>
        <taxon>Xenopodinae</taxon>
        <taxon>Xenopus</taxon>
        <taxon>Xenopus</taxon>
    </lineage>
</organism>
<dbReference type="PANTHER" id="PTHR19300:SF62">
    <property type="entry name" value="BETA-1,4-GALACTOSYLTRANSFERASE"/>
    <property type="match status" value="1"/>
</dbReference>
<keyword evidence="12" id="KW-0333">Golgi apparatus</keyword>
<comment type="subcellular location">
    <subcellularLocation>
        <location evidence="1 12">Golgi apparatus membrane</location>
        <topology evidence="1 12">Single-pass type II membrane protein</topology>
    </subcellularLocation>
</comment>
<keyword evidence="7 12" id="KW-0735">Signal-anchor</keyword>
<keyword evidence="8" id="KW-1133">Transmembrane helix</keyword>
<dbReference type="GO" id="GO:0046872">
    <property type="term" value="F:metal ion binding"/>
    <property type="evidence" value="ECO:0007669"/>
    <property type="project" value="UniProtKB-UniRule"/>
</dbReference>
<dbReference type="RefSeq" id="XP_018110972.1">
    <property type="nucleotide sequence ID" value="XM_018255483.2"/>
</dbReference>
<evidence type="ECO:0000256" key="12">
    <source>
        <dbReference type="RuleBase" id="RU368121"/>
    </source>
</evidence>
<feature type="domain" description="Galactosyltransferase C-terminal" evidence="13">
    <location>
        <begin position="222"/>
        <end position="299"/>
    </location>
</feature>